<feature type="region of interest" description="Disordered" evidence="1">
    <location>
        <begin position="24"/>
        <end position="45"/>
    </location>
</feature>
<evidence type="ECO:0000313" key="3">
    <source>
        <dbReference type="Proteomes" id="UP000234681"/>
    </source>
</evidence>
<dbReference type="Proteomes" id="UP000234681">
    <property type="component" value="Chromosome 9"/>
</dbReference>
<dbReference type="AlphaFoldDB" id="A6JQW4"/>
<proteinExistence type="predicted"/>
<gene>
    <name evidence="2" type="ORF">rCG_55511</name>
</gene>
<sequence length="75" mass="8565">MRPLSWQYMESLLEPSFQTLQELQGSHHHSEARIRGRKTGTWGVETKGSTVPSHAWLYMECVQPAGLKSVKRPQS</sequence>
<evidence type="ECO:0000313" key="2">
    <source>
        <dbReference type="EMBL" id="EDL91972.1"/>
    </source>
</evidence>
<protein>
    <submittedName>
        <fullName evidence="2">RCG55511, isoform CRA_a</fullName>
    </submittedName>
</protein>
<reference evidence="2" key="1">
    <citation type="journal article" date="2005" name="Genome Res.">
        <title>Gene and alternative splicing annotation with AIR.</title>
        <authorList>
            <person name="Florea L."/>
            <person name="Di Francesco V."/>
            <person name="Miller J."/>
            <person name="Turner R."/>
            <person name="Yao A."/>
            <person name="Harris M."/>
            <person name="Walenz B."/>
            <person name="Mobarry C."/>
            <person name="Merkulov G.V."/>
            <person name="Charlab R."/>
            <person name="Dew I."/>
            <person name="Deng Z."/>
            <person name="Istrail S."/>
            <person name="Li P."/>
            <person name="Sutton G."/>
        </authorList>
    </citation>
    <scope>NUCLEOTIDE SEQUENCE</scope>
    <source>
        <strain evidence="2">BN</strain>
    </source>
</reference>
<dbReference type="EMBL" id="CH473997">
    <property type="protein sequence ID" value="EDL91972.1"/>
    <property type="molecule type" value="Genomic_DNA"/>
</dbReference>
<organism evidence="2 3">
    <name type="scientific">Rattus norvegicus</name>
    <name type="common">Rat</name>
    <dbReference type="NCBI Taxonomy" id="10116"/>
    <lineage>
        <taxon>Eukaryota</taxon>
        <taxon>Metazoa</taxon>
        <taxon>Chordata</taxon>
        <taxon>Craniata</taxon>
        <taxon>Vertebrata</taxon>
        <taxon>Euteleostomi</taxon>
        <taxon>Mammalia</taxon>
        <taxon>Eutheria</taxon>
        <taxon>Euarchontoglires</taxon>
        <taxon>Glires</taxon>
        <taxon>Rodentia</taxon>
        <taxon>Myomorpha</taxon>
        <taxon>Muroidea</taxon>
        <taxon>Muridae</taxon>
        <taxon>Murinae</taxon>
        <taxon>Rattus</taxon>
    </lineage>
</organism>
<evidence type="ECO:0000256" key="1">
    <source>
        <dbReference type="SAM" id="MobiDB-lite"/>
    </source>
</evidence>
<accession>A6JQW4</accession>
<dbReference type="EMBL" id="CH473997">
    <property type="protein sequence ID" value="EDL91973.1"/>
    <property type="molecule type" value="Genomic_DNA"/>
</dbReference>
<reference evidence="2 3" key="2">
    <citation type="submission" date="2005-09" db="EMBL/GenBank/DDBJ databases">
        <authorList>
            <person name="Mural R.J."/>
            <person name="Li P.W."/>
            <person name="Adams M.D."/>
            <person name="Amanatides P.G."/>
            <person name="Baden-Tillson H."/>
            <person name="Barnstead M."/>
            <person name="Chin S.H."/>
            <person name="Dew I."/>
            <person name="Evans C.A."/>
            <person name="Ferriera S."/>
            <person name="Flanigan M."/>
            <person name="Fosler C."/>
            <person name="Glodek A."/>
            <person name="Gu Z."/>
            <person name="Holt R.A."/>
            <person name="Jennings D."/>
            <person name="Kraft C.L."/>
            <person name="Lu F."/>
            <person name="Nguyen T."/>
            <person name="Nusskern D.R."/>
            <person name="Pfannkoch C.M."/>
            <person name="Sitter C."/>
            <person name="Sutton G.G."/>
            <person name="Venter J.C."/>
            <person name="Wang Z."/>
            <person name="Woodage T."/>
            <person name="Zheng X.H."/>
            <person name="Zhong F."/>
        </authorList>
    </citation>
    <scope>NUCLEOTIDE SEQUENCE [LARGE SCALE GENOMIC DNA]</scope>
    <source>
        <strain evidence="2">BN</strain>
        <strain evidence="3">BN, Sprague-Dawley</strain>
    </source>
</reference>
<name>A6JQW4_RAT</name>